<keyword evidence="1" id="KW-0175">Coiled coil</keyword>
<accession>A0A9D1MIU8</accession>
<evidence type="ECO:0000313" key="2">
    <source>
        <dbReference type="EMBL" id="HIU61005.1"/>
    </source>
</evidence>
<dbReference type="InterPro" id="IPR057694">
    <property type="entry name" value="DUF7934"/>
</dbReference>
<name>A0A9D1MIU8_9FIRM</name>
<gene>
    <name evidence="2" type="ORF">IAB05_06405</name>
</gene>
<dbReference type="AlphaFoldDB" id="A0A9D1MIU8"/>
<dbReference type="EMBL" id="DVNF01000186">
    <property type="protein sequence ID" value="HIU61005.1"/>
    <property type="molecule type" value="Genomic_DNA"/>
</dbReference>
<evidence type="ECO:0000313" key="3">
    <source>
        <dbReference type="Proteomes" id="UP000824094"/>
    </source>
</evidence>
<reference evidence="2" key="1">
    <citation type="submission" date="2020-10" db="EMBL/GenBank/DDBJ databases">
        <authorList>
            <person name="Gilroy R."/>
        </authorList>
    </citation>
    <scope>NUCLEOTIDE SEQUENCE</scope>
    <source>
        <strain evidence="2">18911</strain>
    </source>
</reference>
<dbReference type="Proteomes" id="UP000824094">
    <property type="component" value="Unassembled WGS sequence"/>
</dbReference>
<evidence type="ECO:0000256" key="1">
    <source>
        <dbReference type="SAM" id="Coils"/>
    </source>
</evidence>
<feature type="coiled-coil region" evidence="1">
    <location>
        <begin position="189"/>
        <end position="303"/>
    </location>
</feature>
<sequence length="352" mass="40159">MANNGSGGSSKSTFSLDEIVEKVSNFFDKYNIKDTSRDYPEGDELGSSRELIEALTELDAKYRAQKLNVDYDSPADIPESLNLQPVEYDKMTPTEIRDAVVSDLNGKYAGDREELDADITRERDKAAQEIAELEADEAAELDEFTAEIGAEAAALTEDMVLQGLVNSTVFDMGAENIRKKAADGYAEISAEYDTKYRKIDSELKQAETEYRNALSAFDLKYAADLMDGVLKLRAEEEKRLREINDYNAEIKEREAEYQKERQELLTDLYLQRNEAILSAAKAENEYERENGVSTEKLAEYQRRYALAKEFYSKYSPEEVGKMLEESRDYLALLLGTDKFNELGYWNFVERKQ</sequence>
<organism evidence="2 3">
    <name type="scientific">Candidatus Stercoripulliclostridium merdigallinarum</name>
    <dbReference type="NCBI Taxonomy" id="2840951"/>
    <lineage>
        <taxon>Bacteria</taxon>
        <taxon>Bacillati</taxon>
        <taxon>Bacillota</taxon>
        <taxon>Clostridia</taxon>
        <taxon>Eubacteriales</taxon>
        <taxon>Candidatus Stercoripulliclostridium</taxon>
    </lineage>
</organism>
<reference evidence="2" key="2">
    <citation type="journal article" date="2021" name="PeerJ">
        <title>Extensive microbial diversity within the chicken gut microbiome revealed by metagenomics and culture.</title>
        <authorList>
            <person name="Gilroy R."/>
            <person name="Ravi A."/>
            <person name="Getino M."/>
            <person name="Pursley I."/>
            <person name="Horton D.L."/>
            <person name="Alikhan N.F."/>
            <person name="Baker D."/>
            <person name="Gharbi K."/>
            <person name="Hall N."/>
            <person name="Watson M."/>
            <person name="Adriaenssens E.M."/>
            <person name="Foster-Nyarko E."/>
            <person name="Jarju S."/>
            <person name="Secka A."/>
            <person name="Antonio M."/>
            <person name="Oren A."/>
            <person name="Chaudhuri R.R."/>
            <person name="La Ragione R."/>
            <person name="Hildebrand F."/>
            <person name="Pallen M.J."/>
        </authorList>
    </citation>
    <scope>NUCLEOTIDE SEQUENCE</scope>
    <source>
        <strain evidence="2">18911</strain>
    </source>
</reference>
<feature type="coiled-coil region" evidence="1">
    <location>
        <begin position="112"/>
        <end position="143"/>
    </location>
</feature>
<comment type="caution">
    <text evidence="2">The sequence shown here is derived from an EMBL/GenBank/DDBJ whole genome shotgun (WGS) entry which is preliminary data.</text>
</comment>
<dbReference type="Pfam" id="PF25588">
    <property type="entry name" value="DUF7934"/>
    <property type="match status" value="1"/>
</dbReference>
<protein>
    <submittedName>
        <fullName evidence="2">OmpH family outer membrane protein</fullName>
    </submittedName>
</protein>
<proteinExistence type="predicted"/>